<dbReference type="Proteomes" id="UP000824533">
    <property type="component" value="Linkage Group LG23"/>
</dbReference>
<gene>
    <name evidence="1" type="ORF">K1T71_012467</name>
</gene>
<organism evidence="1 2">
    <name type="scientific">Dendrolimus kikuchii</name>
    <dbReference type="NCBI Taxonomy" id="765133"/>
    <lineage>
        <taxon>Eukaryota</taxon>
        <taxon>Metazoa</taxon>
        <taxon>Ecdysozoa</taxon>
        <taxon>Arthropoda</taxon>
        <taxon>Hexapoda</taxon>
        <taxon>Insecta</taxon>
        <taxon>Pterygota</taxon>
        <taxon>Neoptera</taxon>
        <taxon>Endopterygota</taxon>
        <taxon>Lepidoptera</taxon>
        <taxon>Glossata</taxon>
        <taxon>Ditrysia</taxon>
        <taxon>Bombycoidea</taxon>
        <taxon>Lasiocampidae</taxon>
        <taxon>Dendrolimus</taxon>
    </lineage>
</organism>
<keyword evidence="2" id="KW-1185">Reference proteome</keyword>
<evidence type="ECO:0000313" key="1">
    <source>
        <dbReference type="EMBL" id="KAJ0171704.1"/>
    </source>
</evidence>
<reference evidence="1 2" key="1">
    <citation type="journal article" date="2021" name="Front. Genet.">
        <title>Chromosome-Level Genome Assembly Reveals Significant Gene Expansion in the Toll and IMD Signaling Pathways of Dendrolimus kikuchii.</title>
        <authorList>
            <person name="Zhou J."/>
            <person name="Wu P."/>
            <person name="Xiong Z."/>
            <person name="Liu N."/>
            <person name="Zhao N."/>
            <person name="Ji M."/>
            <person name="Qiu Y."/>
            <person name="Yang B."/>
        </authorList>
    </citation>
    <scope>NUCLEOTIDE SEQUENCE [LARGE SCALE GENOMIC DNA]</scope>
    <source>
        <strain evidence="1">Ann1</strain>
    </source>
</reference>
<sequence>MRLALSLNRNEHPWLAMVEFNKDGKEYLVCGGALISGRYVLTAAHCTNLDVVKAFGKPKLVRLGEYDVSHEGPDCVTVEAGGQDCTDGVTKINVESYTLHPAYDMVKRKNDIALLRLEEMAPFTEFIRPICLPTNDLILNPPEDLRLYVAGWGATETKLFSPTKLYVDLPYVPLEKCQTSYTKPPLQIQLWNLQLCAGGEPGKDACRGDSGGPLVYDSGQIFEAIGLVSFGPSQCSLEDVPGVYTNIYPYIDWILNTIIE</sequence>
<evidence type="ECO:0000313" key="2">
    <source>
        <dbReference type="Proteomes" id="UP000824533"/>
    </source>
</evidence>
<dbReference type="EMBL" id="CM034409">
    <property type="protein sequence ID" value="KAJ0171704.1"/>
    <property type="molecule type" value="Genomic_DNA"/>
</dbReference>
<name>A0ACC1CJE7_9NEOP</name>
<protein>
    <submittedName>
        <fullName evidence="1">Uncharacterized protein</fullName>
    </submittedName>
</protein>
<comment type="caution">
    <text evidence="1">The sequence shown here is derived from an EMBL/GenBank/DDBJ whole genome shotgun (WGS) entry which is preliminary data.</text>
</comment>
<proteinExistence type="predicted"/>
<accession>A0ACC1CJE7</accession>